<reference evidence="1 2" key="1">
    <citation type="journal article" date="2018" name="New Phytol.">
        <title>Phylogenomics of Endogonaceae and evolution of mycorrhizas within Mucoromycota.</title>
        <authorList>
            <person name="Chang Y."/>
            <person name="Desiro A."/>
            <person name="Na H."/>
            <person name="Sandor L."/>
            <person name="Lipzen A."/>
            <person name="Clum A."/>
            <person name="Barry K."/>
            <person name="Grigoriev I.V."/>
            <person name="Martin F.M."/>
            <person name="Stajich J.E."/>
            <person name="Smith M.E."/>
            <person name="Bonito G."/>
            <person name="Spatafora J.W."/>
        </authorList>
    </citation>
    <scope>NUCLEOTIDE SEQUENCE [LARGE SCALE GENOMIC DNA]</scope>
    <source>
        <strain evidence="1 2">AD002</strain>
    </source>
</reference>
<comment type="caution">
    <text evidence="1">The sequence shown here is derived from an EMBL/GenBank/DDBJ whole genome shotgun (WGS) entry which is preliminary data.</text>
</comment>
<protein>
    <submittedName>
        <fullName evidence="1">Uncharacterized protein</fullName>
    </submittedName>
</protein>
<organism evidence="1 2">
    <name type="scientific">Jimgerdemannia flammicorona</name>
    <dbReference type="NCBI Taxonomy" id="994334"/>
    <lineage>
        <taxon>Eukaryota</taxon>
        <taxon>Fungi</taxon>
        <taxon>Fungi incertae sedis</taxon>
        <taxon>Mucoromycota</taxon>
        <taxon>Mucoromycotina</taxon>
        <taxon>Endogonomycetes</taxon>
        <taxon>Endogonales</taxon>
        <taxon>Endogonaceae</taxon>
        <taxon>Jimgerdemannia</taxon>
    </lineage>
</organism>
<dbReference type="Proteomes" id="UP000274822">
    <property type="component" value="Unassembled WGS sequence"/>
</dbReference>
<evidence type="ECO:0000313" key="2">
    <source>
        <dbReference type="Proteomes" id="UP000274822"/>
    </source>
</evidence>
<sequence>MRSLISSPLWRAIYFAKNVELFNSLITIISPKILCITSNQPSISLSEIKEIDLCNSLKNIEIFSKNVSKRDDILYFIIDQVNALDQEDINKDDVHNDTKGISRAALDRIISVHYVIKSASTNYKSAMYLEKRQNSVDLFSLLGGMMKMLSILNYTTISISTWMRTKWDIMFAGWHGRRWCGIF</sequence>
<gene>
    <name evidence="1" type="ORF">BC938DRAFT_471742</name>
</gene>
<dbReference type="EMBL" id="RBNJ01012198">
    <property type="protein sequence ID" value="RUS25728.1"/>
    <property type="molecule type" value="Genomic_DNA"/>
</dbReference>
<name>A0A433Q7E2_9FUNG</name>
<proteinExistence type="predicted"/>
<feature type="non-terminal residue" evidence="1">
    <location>
        <position position="183"/>
    </location>
</feature>
<keyword evidence="2" id="KW-1185">Reference proteome</keyword>
<evidence type="ECO:0000313" key="1">
    <source>
        <dbReference type="EMBL" id="RUS25728.1"/>
    </source>
</evidence>
<accession>A0A433Q7E2</accession>
<dbReference type="AlphaFoldDB" id="A0A433Q7E2"/>